<sequence>MKKNKNSSTKLALAVAIATVAASSSTAFAVSTCDTMPTKQQRSDCWSNIMSSEMEQAEEYEIAVFGTRRVPEAVKQQVRTKRENIALDADRQCPKASGGYPDTACYIDHIQKFKDFTYQKTSKYGVPDMRLN</sequence>
<organism evidence="2 3">
    <name type="scientific">Paraburkholderia silviterrae</name>
    <dbReference type="NCBI Taxonomy" id="2528715"/>
    <lineage>
        <taxon>Bacteria</taxon>
        <taxon>Pseudomonadati</taxon>
        <taxon>Pseudomonadota</taxon>
        <taxon>Betaproteobacteria</taxon>
        <taxon>Burkholderiales</taxon>
        <taxon>Burkholderiaceae</taxon>
        <taxon>Paraburkholderia</taxon>
    </lineage>
</organism>
<feature type="chain" id="PRO_5020838804" evidence="1">
    <location>
        <begin position="30"/>
        <end position="132"/>
    </location>
</feature>
<dbReference type="AlphaFoldDB" id="A0A4R5MDZ6"/>
<name>A0A4R5MDZ6_9BURK</name>
<evidence type="ECO:0000313" key="2">
    <source>
        <dbReference type="EMBL" id="TDG25338.1"/>
    </source>
</evidence>
<protein>
    <submittedName>
        <fullName evidence="2">Uncharacterized protein</fullName>
    </submittedName>
</protein>
<dbReference type="OrthoDB" id="9134118at2"/>
<comment type="caution">
    <text evidence="2">The sequence shown here is derived from an EMBL/GenBank/DDBJ whole genome shotgun (WGS) entry which is preliminary data.</text>
</comment>
<keyword evidence="3" id="KW-1185">Reference proteome</keyword>
<accession>A0A4R5MDZ6</accession>
<keyword evidence="1" id="KW-0732">Signal</keyword>
<dbReference type="Proteomes" id="UP000295722">
    <property type="component" value="Unassembled WGS sequence"/>
</dbReference>
<evidence type="ECO:0000256" key="1">
    <source>
        <dbReference type="SAM" id="SignalP"/>
    </source>
</evidence>
<gene>
    <name evidence="2" type="ORF">EYW47_05735</name>
</gene>
<evidence type="ECO:0000313" key="3">
    <source>
        <dbReference type="Proteomes" id="UP000295722"/>
    </source>
</evidence>
<dbReference type="EMBL" id="SMRP01000002">
    <property type="protein sequence ID" value="TDG25338.1"/>
    <property type="molecule type" value="Genomic_DNA"/>
</dbReference>
<dbReference type="RefSeq" id="WP_133193901.1">
    <property type="nucleotide sequence ID" value="NZ_JBHUCW010000006.1"/>
</dbReference>
<feature type="signal peptide" evidence="1">
    <location>
        <begin position="1"/>
        <end position="29"/>
    </location>
</feature>
<proteinExistence type="predicted"/>
<reference evidence="2 3" key="1">
    <citation type="submission" date="2019-03" db="EMBL/GenBank/DDBJ databases">
        <title>Paraburkholderia sp. 4M-K11, isolated from subtropical forest soil.</title>
        <authorList>
            <person name="Gao Z.-H."/>
            <person name="Qiu L.-H."/>
        </authorList>
    </citation>
    <scope>NUCLEOTIDE SEQUENCE [LARGE SCALE GENOMIC DNA]</scope>
    <source>
        <strain evidence="2 3">4M-K11</strain>
    </source>
</reference>